<keyword evidence="2" id="KW-1185">Reference proteome</keyword>
<evidence type="ECO:0000313" key="1">
    <source>
        <dbReference type="EMBL" id="KAA3481578.1"/>
    </source>
</evidence>
<organism evidence="1 2">
    <name type="scientific">Gossypium australe</name>
    <dbReference type="NCBI Taxonomy" id="47621"/>
    <lineage>
        <taxon>Eukaryota</taxon>
        <taxon>Viridiplantae</taxon>
        <taxon>Streptophyta</taxon>
        <taxon>Embryophyta</taxon>
        <taxon>Tracheophyta</taxon>
        <taxon>Spermatophyta</taxon>
        <taxon>Magnoliopsida</taxon>
        <taxon>eudicotyledons</taxon>
        <taxon>Gunneridae</taxon>
        <taxon>Pentapetalae</taxon>
        <taxon>rosids</taxon>
        <taxon>malvids</taxon>
        <taxon>Malvales</taxon>
        <taxon>Malvaceae</taxon>
        <taxon>Malvoideae</taxon>
        <taxon>Gossypium</taxon>
    </lineage>
</organism>
<protein>
    <submittedName>
        <fullName evidence="1">Reverse transcriptase</fullName>
    </submittedName>
</protein>
<comment type="caution">
    <text evidence="1">The sequence shown here is derived from an EMBL/GenBank/DDBJ whole genome shotgun (WGS) entry which is preliminary data.</text>
</comment>
<dbReference type="AlphaFoldDB" id="A0A5B6WK03"/>
<gene>
    <name evidence="1" type="ORF">EPI10_021936</name>
</gene>
<proteinExistence type="predicted"/>
<dbReference type="Proteomes" id="UP000325315">
    <property type="component" value="Unassembled WGS sequence"/>
</dbReference>
<dbReference type="GO" id="GO:0003964">
    <property type="term" value="F:RNA-directed DNA polymerase activity"/>
    <property type="evidence" value="ECO:0007669"/>
    <property type="project" value="UniProtKB-KW"/>
</dbReference>
<name>A0A5B6WK03_9ROSI</name>
<keyword evidence="1" id="KW-0808">Transferase</keyword>
<reference evidence="2" key="1">
    <citation type="journal article" date="2019" name="Plant Biotechnol. J.">
        <title>Genome sequencing of the Australian wild diploid species Gossypium australe highlights disease resistance and delayed gland morphogenesis.</title>
        <authorList>
            <person name="Cai Y."/>
            <person name="Cai X."/>
            <person name="Wang Q."/>
            <person name="Wang P."/>
            <person name="Zhang Y."/>
            <person name="Cai C."/>
            <person name="Xu Y."/>
            <person name="Wang K."/>
            <person name="Zhou Z."/>
            <person name="Wang C."/>
            <person name="Geng S."/>
            <person name="Li B."/>
            <person name="Dong Q."/>
            <person name="Hou Y."/>
            <person name="Wang H."/>
            <person name="Ai P."/>
            <person name="Liu Z."/>
            <person name="Yi F."/>
            <person name="Sun M."/>
            <person name="An G."/>
            <person name="Cheng J."/>
            <person name="Zhang Y."/>
            <person name="Shi Q."/>
            <person name="Xie Y."/>
            <person name="Shi X."/>
            <person name="Chang Y."/>
            <person name="Huang F."/>
            <person name="Chen Y."/>
            <person name="Hong S."/>
            <person name="Mi L."/>
            <person name="Sun Q."/>
            <person name="Zhang L."/>
            <person name="Zhou B."/>
            <person name="Peng R."/>
            <person name="Zhang X."/>
            <person name="Liu F."/>
        </authorList>
    </citation>
    <scope>NUCLEOTIDE SEQUENCE [LARGE SCALE GENOMIC DNA]</scope>
    <source>
        <strain evidence="2">cv. PA1801</strain>
    </source>
</reference>
<keyword evidence="1" id="KW-0548">Nucleotidyltransferase</keyword>
<keyword evidence="1" id="KW-0695">RNA-directed DNA polymerase</keyword>
<dbReference type="EMBL" id="SMMG02000003">
    <property type="protein sequence ID" value="KAA3481578.1"/>
    <property type="molecule type" value="Genomic_DNA"/>
</dbReference>
<sequence>MHLGGAKKHCDFRESMKREIVKYVAKCLTCQQVKASTKFPLDCYTLSLFRSGNRSRLQWIL</sequence>
<accession>A0A5B6WK03</accession>
<evidence type="ECO:0000313" key="2">
    <source>
        <dbReference type="Proteomes" id="UP000325315"/>
    </source>
</evidence>